<keyword evidence="2 4" id="KW-0732">Signal</keyword>
<feature type="compositionally biased region" description="Basic residues" evidence="3">
    <location>
        <begin position="211"/>
        <end position="222"/>
    </location>
</feature>
<keyword evidence="10" id="KW-1185">Reference proteome</keyword>
<evidence type="ECO:0000313" key="9">
    <source>
        <dbReference type="EnsemblMetazoa" id="XP_019758636.1"/>
    </source>
</evidence>
<evidence type="ECO:0000313" key="11">
    <source>
        <dbReference type="Proteomes" id="UP000030742"/>
    </source>
</evidence>
<evidence type="ECO:0000256" key="2">
    <source>
        <dbReference type="ARBA" id="ARBA00022729"/>
    </source>
</evidence>
<gene>
    <name evidence="9" type="primary">109536731</name>
    <name evidence="8" type="ORF">D910_05845</name>
    <name evidence="7" type="ORF">YQE_05573</name>
</gene>
<dbReference type="HOGENOM" id="CLU_078068_0_1_1"/>
<feature type="signal peptide" evidence="4">
    <location>
        <begin position="1"/>
        <end position="18"/>
    </location>
</feature>
<dbReference type="EMBL" id="KB632064">
    <property type="protein sequence ID" value="ERL88459.1"/>
    <property type="molecule type" value="Genomic_DNA"/>
</dbReference>
<evidence type="ECO:0000256" key="1">
    <source>
        <dbReference type="ARBA" id="ARBA00007285"/>
    </source>
</evidence>
<dbReference type="STRING" id="77166.J3JUW7"/>
<dbReference type="EnsemblMetazoa" id="XM_019903077.1">
    <property type="protein sequence ID" value="XP_019758636.1"/>
    <property type="gene ID" value="LOC109536731"/>
</dbReference>
<feature type="domain" description="DUF3456" evidence="5">
    <location>
        <begin position="31"/>
        <end position="183"/>
    </location>
</feature>
<dbReference type="Pfam" id="PF11938">
    <property type="entry name" value="DUF3456"/>
    <property type="match status" value="1"/>
</dbReference>
<dbReference type="Proteomes" id="UP000030742">
    <property type="component" value="Unassembled WGS sequence"/>
</dbReference>
<evidence type="ECO:0000313" key="6">
    <source>
        <dbReference type="EMBL" id="AEE61994.1"/>
    </source>
</evidence>
<dbReference type="PANTHER" id="PTHR15382:SF8">
    <property type="entry name" value="CANOPY B"/>
    <property type="match status" value="1"/>
</dbReference>
<dbReference type="InterPro" id="IPR021852">
    <property type="entry name" value="DUF3456"/>
</dbReference>
<proteinExistence type="evidence at transcript level"/>
<sequence>MNLQTCIVFGMAFIMINCITEEDEGVKYANKCEVCKILAIELQSRLEETGKTHDVIETGYSVDDIKPKKKTEYKKSELRLIESLDGVCERILEYNIHKEREDSTRFAKGMSQTFQTLHGLVDKGVKVELGIPYELWDKPSAEVTNMKTQCETLLEENEAEIEDWYFQHQEGGEPLKTFLCEKVVLKGENLKCLNEQLKGETDQDQPNTVKKGTKDKIRKHAKKIDENKDEL</sequence>
<reference evidence="6" key="1">
    <citation type="journal article" date="2012" name="Insect Biochem. Mol. Biol.">
        <title>Transcriptome and full-length cDNA resources for the mountain pine beetle, Dendroctonus ponderosae Hopkins, a major insect pest of pine forests.</title>
        <authorList>
            <person name="Keeling C.I."/>
            <person name="Henderson H."/>
            <person name="Li M."/>
            <person name="Yuen M."/>
            <person name="Clark E.L."/>
            <person name="Fraser J.D."/>
            <person name="Huber D.P."/>
            <person name="Liao N.Y."/>
            <person name="Roderick Docking T."/>
            <person name="Birol I."/>
            <person name="Chan S.K."/>
            <person name="Taylor G.A."/>
            <person name="Palmquist D."/>
            <person name="Jones S.J."/>
            <person name="Bohlmann J."/>
        </authorList>
    </citation>
    <scope>NUCLEOTIDE SEQUENCE</scope>
    <source>
        <tissue evidence="6">Midgut and adhering fatbody of emerged adults of both sexes 1</tissue>
    </source>
</reference>
<dbReference type="EMBL" id="BT127032">
    <property type="protein sequence ID" value="AEE61994.1"/>
    <property type="molecule type" value="mRNA"/>
</dbReference>
<accession>J3JUW7</accession>
<feature type="chain" id="PRO_5010968648" description="DUF3456 domain-containing protein" evidence="4">
    <location>
        <begin position="19"/>
        <end position="231"/>
    </location>
</feature>
<feature type="region of interest" description="Disordered" evidence="3">
    <location>
        <begin position="199"/>
        <end position="231"/>
    </location>
</feature>
<comment type="similarity">
    <text evidence="1">Belongs to the canopy family.</text>
</comment>
<evidence type="ECO:0000313" key="7">
    <source>
        <dbReference type="EMBL" id="ENN77896.1"/>
    </source>
</evidence>
<protein>
    <recommendedName>
        <fullName evidence="5">DUF3456 domain-containing protein</fullName>
    </recommendedName>
</protein>
<dbReference type="OMA" id="TTLKTQC"/>
<reference evidence="10 11" key="2">
    <citation type="journal article" date="2013" name="Genome Biol.">
        <title>Draft genome of the mountain pine beetle, Dendroctonus ponderosae Hopkins, a major forest pest.</title>
        <authorList>
            <person name="Keeling C.I."/>
            <person name="Yuen M.M."/>
            <person name="Liao N.Y."/>
            <person name="Docking T.R."/>
            <person name="Chan S.K."/>
            <person name="Taylor G.A."/>
            <person name="Palmquist D.L."/>
            <person name="Jackman S.D."/>
            <person name="Nguyen A."/>
            <person name="Li M."/>
            <person name="Henderson H."/>
            <person name="Janes J.K."/>
            <person name="Zhao Y."/>
            <person name="Pandoh P."/>
            <person name="Moore R."/>
            <person name="Sperling F.A."/>
            <person name="Huber D.P."/>
            <person name="Birol I."/>
            <person name="Jones S.J."/>
            <person name="Bohlmann J."/>
        </authorList>
    </citation>
    <scope>NUCLEOTIDE SEQUENCE</scope>
</reference>
<dbReference type="PANTHER" id="PTHR15382">
    <property type="entry name" value="CTG4A-RELATED"/>
    <property type="match status" value="1"/>
</dbReference>
<evidence type="ECO:0000313" key="10">
    <source>
        <dbReference type="Proteomes" id="UP000019118"/>
    </source>
</evidence>
<reference evidence="9" key="3">
    <citation type="submission" date="2024-08" db="UniProtKB">
        <authorList>
            <consortium name="EnsemblMetazoa"/>
        </authorList>
    </citation>
    <scope>IDENTIFICATION</scope>
</reference>
<evidence type="ECO:0000256" key="3">
    <source>
        <dbReference type="SAM" id="MobiDB-lite"/>
    </source>
</evidence>
<evidence type="ECO:0000256" key="4">
    <source>
        <dbReference type="SAM" id="SignalP"/>
    </source>
</evidence>
<dbReference type="EMBL" id="KB740928">
    <property type="protein sequence ID" value="ENN77896.1"/>
    <property type="molecule type" value="Genomic_DNA"/>
</dbReference>
<organism evidence="6">
    <name type="scientific">Dendroctonus ponderosae</name>
    <name type="common">Mountain pine beetle</name>
    <dbReference type="NCBI Taxonomy" id="77166"/>
    <lineage>
        <taxon>Eukaryota</taxon>
        <taxon>Metazoa</taxon>
        <taxon>Ecdysozoa</taxon>
        <taxon>Arthropoda</taxon>
        <taxon>Hexapoda</taxon>
        <taxon>Insecta</taxon>
        <taxon>Pterygota</taxon>
        <taxon>Neoptera</taxon>
        <taxon>Endopterygota</taxon>
        <taxon>Coleoptera</taxon>
        <taxon>Polyphaga</taxon>
        <taxon>Cucujiformia</taxon>
        <taxon>Curculionidae</taxon>
        <taxon>Scolytinae</taxon>
        <taxon>Dendroctonus</taxon>
    </lineage>
</organism>
<dbReference type="OrthoDB" id="6020060at2759"/>
<name>J3JUW7_DENPD</name>
<dbReference type="Proteomes" id="UP000019118">
    <property type="component" value="Unassembled WGS sequence"/>
</dbReference>
<evidence type="ECO:0000259" key="5">
    <source>
        <dbReference type="Pfam" id="PF11938"/>
    </source>
</evidence>
<dbReference type="AlphaFoldDB" id="J3JUW7"/>
<dbReference type="KEGG" id="dpa:109536731"/>
<evidence type="ECO:0000313" key="8">
    <source>
        <dbReference type="EMBL" id="ERL88459.1"/>
    </source>
</evidence>